<evidence type="ECO:0000313" key="1">
    <source>
        <dbReference type="EMBL" id="QDU44607.1"/>
    </source>
</evidence>
<name>A0A517ZQ85_9PLAN</name>
<organism evidence="1 2">
    <name type="scientific">Symmachiella dynata</name>
    <dbReference type="NCBI Taxonomy" id="2527995"/>
    <lineage>
        <taxon>Bacteria</taxon>
        <taxon>Pseudomonadati</taxon>
        <taxon>Planctomycetota</taxon>
        <taxon>Planctomycetia</taxon>
        <taxon>Planctomycetales</taxon>
        <taxon>Planctomycetaceae</taxon>
        <taxon>Symmachiella</taxon>
    </lineage>
</organism>
<evidence type="ECO:0000313" key="2">
    <source>
        <dbReference type="Proteomes" id="UP000319383"/>
    </source>
</evidence>
<keyword evidence="2" id="KW-1185">Reference proteome</keyword>
<proteinExistence type="predicted"/>
<dbReference type="KEGG" id="sdyn:Mal52_30930"/>
<gene>
    <name evidence="1" type="ORF">Mal52_30930</name>
</gene>
<accession>A0A517ZQ85</accession>
<protein>
    <submittedName>
        <fullName evidence="1">Uncharacterized protein</fullName>
    </submittedName>
</protein>
<dbReference type="Proteomes" id="UP000319383">
    <property type="component" value="Chromosome"/>
</dbReference>
<dbReference type="AlphaFoldDB" id="A0A517ZQ85"/>
<reference evidence="1 2" key="1">
    <citation type="submission" date="2019-02" db="EMBL/GenBank/DDBJ databases">
        <title>Deep-cultivation of Planctomycetes and their phenomic and genomic characterization uncovers novel biology.</title>
        <authorList>
            <person name="Wiegand S."/>
            <person name="Jogler M."/>
            <person name="Boedeker C."/>
            <person name="Pinto D."/>
            <person name="Vollmers J."/>
            <person name="Rivas-Marin E."/>
            <person name="Kohn T."/>
            <person name="Peeters S.H."/>
            <person name="Heuer A."/>
            <person name="Rast P."/>
            <person name="Oberbeckmann S."/>
            <person name="Bunk B."/>
            <person name="Jeske O."/>
            <person name="Meyerdierks A."/>
            <person name="Storesund J.E."/>
            <person name="Kallscheuer N."/>
            <person name="Luecker S."/>
            <person name="Lage O.M."/>
            <person name="Pohl T."/>
            <person name="Merkel B.J."/>
            <person name="Hornburger P."/>
            <person name="Mueller R.-W."/>
            <person name="Bruemmer F."/>
            <person name="Labrenz M."/>
            <person name="Spormann A.M."/>
            <person name="Op den Camp H."/>
            <person name="Overmann J."/>
            <person name="Amann R."/>
            <person name="Jetten M.S.M."/>
            <person name="Mascher T."/>
            <person name="Medema M.H."/>
            <person name="Devos D.P."/>
            <person name="Kaster A.-K."/>
            <person name="Ovreas L."/>
            <person name="Rohde M."/>
            <person name="Galperin M.Y."/>
            <person name="Jogler C."/>
        </authorList>
    </citation>
    <scope>NUCLEOTIDE SEQUENCE [LARGE SCALE GENOMIC DNA]</scope>
    <source>
        <strain evidence="1 2">Mal52</strain>
    </source>
</reference>
<dbReference type="EMBL" id="CP036276">
    <property type="protein sequence ID" value="QDU44607.1"/>
    <property type="molecule type" value="Genomic_DNA"/>
</dbReference>
<sequence length="72" mass="8174">MHGPKDEEWNDWLSVDGLNGGMAMIVPVFDTETGPHSRHCRASGVRDNQLKYAHLNVDGDFYKDLERGSRDE</sequence>